<sequence>MDDKNTWHDAIRFIAADGCMLSGSYFPASSGDKTPVLICPATGVKQGFYYAFAQWLSEQGHSVLVFDYRGIGASLAEPHVRYSKARKQDWGEQDMPAALNWLLSKTAAQQAHLIGHSAGAQLVGLMPNHRAVRSLTAVSASSGYIGNIRWPFRAMAMFFMWCYIPLSVRLLGYAPAKRLGWGEDLPAGVARQWADWCRRPGYVENAFGTEIKRHYYAVFQAPIAVVAASDDALVTQRSIEDWLRLLPNARHAIHLLQPTQVGGQAIGHINMFRRSHAALWPQLIVALSEK</sequence>
<dbReference type="RefSeq" id="WP_073528630.1">
    <property type="nucleotide sequence ID" value="NZ_MJAO01000001.1"/>
</dbReference>
<dbReference type="InterPro" id="IPR017208">
    <property type="entry name" value="UCP037442_abhydr"/>
</dbReference>
<dbReference type="Gene3D" id="3.40.50.1820">
    <property type="entry name" value="alpha/beta hydrolase"/>
    <property type="match status" value="1"/>
</dbReference>
<reference evidence="2 3" key="1">
    <citation type="submission" date="2016-09" db="EMBL/GenBank/DDBJ databases">
        <title>Serratia marcescens MSU-97 and epiphytic antimycotic-producing bacteria.</title>
        <authorList>
            <person name="Matilla M.A."/>
        </authorList>
    </citation>
    <scope>NUCLEOTIDE SEQUENCE [LARGE SCALE GENOMIC DNA]</scope>
    <source>
        <strain evidence="2 3">MSU-97</strain>
    </source>
</reference>
<dbReference type="PIRSF" id="PIRSF037442">
    <property type="entry name" value="UCP037442_abhydr"/>
    <property type="match status" value="1"/>
</dbReference>
<evidence type="ECO:0000313" key="3">
    <source>
        <dbReference type="Proteomes" id="UP000185770"/>
    </source>
</evidence>
<dbReference type="EMBL" id="MJAO01000001">
    <property type="protein sequence ID" value="OKB68541.1"/>
    <property type="molecule type" value="Genomic_DNA"/>
</dbReference>
<dbReference type="InterPro" id="IPR000073">
    <property type="entry name" value="AB_hydrolase_1"/>
</dbReference>
<comment type="caution">
    <text evidence="2">The sequence shown here is derived from an EMBL/GenBank/DDBJ whole genome shotgun (WGS) entry which is preliminary data.</text>
</comment>
<dbReference type="OrthoDB" id="9785076at2"/>
<dbReference type="GO" id="GO:0016787">
    <property type="term" value="F:hydrolase activity"/>
    <property type="evidence" value="ECO:0007669"/>
    <property type="project" value="UniProtKB-KW"/>
</dbReference>
<evidence type="ECO:0000259" key="1">
    <source>
        <dbReference type="Pfam" id="PF12697"/>
    </source>
</evidence>
<protein>
    <submittedName>
        <fullName evidence="2">Alpha/beta hydrolase</fullName>
    </submittedName>
</protein>
<dbReference type="SUPFAM" id="SSF53474">
    <property type="entry name" value="alpha/beta-Hydrolases"/>
    <property type="match status" value="1"/>
</dbReference>
<dbReference type="Proteomes" id="UP000185770">
    <property type="component" value="Unassembled WGS sequence"/>
</dbReference>
<dbReference type="InterPro" id="IPR029058">
    <property type="entry name" value="AB_hydrolase_fold"/>
</dbReference>
<name>A0A1Q4P5V7_SERMA</name>
<proteinExistence type="predicted"/>
<dbReference type="AlphaFoldDB" id="A0A1Q4P5V7"/>
<feature type="domain" description="AB hydrolase-1" evidence="1">
    <location>
        <begin position="40"/>
        <end position="260"/>
    </location>
</feature>
<accession>A0A1Q4P5V7</accession>
<dbReference type="Pfam" id="PF12697">
    <property type="entry name" value="Abhydrolase_6"/>
    <property type="match status" value="1"/>
</dbReference>
<evidence type="ECO:0000313" key="2">
    <source>
        <dbReference type="EMBL" id="OKB68541.1"/>
    </source>
</evidence>
<organism evidence="2 3">
    <name type="scientific">Serratia marcescens</name>
    <dbReference type="NCBI Taxonomy" id="615"/>
    <lineage>
        <taxon>Bacteria</taxon>
        <taxon>Pseudomonadati</taxon>
        <taxon>Pseudomonadota</taxon>
        <taxon>Gammaproteobacteria</taxon>
        <taxon>Enterobacterales</taxon>
        <taxon>Yersiniaceae</taxon>
        <taxon>Serratia</taxon>
    </lineage>
</organism>
<gene>
    <name evidence="2" type="ORF">BHU62_00400</name>
</gene>
<keyword evidence="2" id="KW-0378">Hydrolase</keyword>